<dbReference type="SUPFAM" id="SSF57362">
    <property type="entry name" value="BPTI-like"/>
    <property type="match status" value="1"/>
</dbReference>
<dbReference type="PROSITE" id="PS51162">
    <property type="entry name" value="THYROGLOBULIN_1_2"/>
    <property type="match status" value="6"/>
</dbReference>
<evidence type="ECO:0000256" key="4">
    <source>
        <dbReference type="ARBA" id="ARBA00023157"/>
    </source>
</evidence>
<keyword evidence="2" id="KW-0964">Secreted</keyword>
<keyword evidence="13" id="KW-1185">Reference proteome</keyword>
<feature type="disulfide bond" evidence="5">
    <location>
        <begin position="353"/>
        <end position="360"/>
    </location>
</feature>
<dbReference type="Pfam" id="PF00095">
    <property type="entry name" value="WAP"/>
    <property type="match status" value="2"/>
</dbReference>
<feature type="domain" description="Thyroglobulin type-1" evidence="9">
    <location>
        <begin position="975"/>
        <end position="1042"/>
    </location>
</feature>
<dbReference type="Gene3D" id="4.10.410.10">
    <property type="entry name" value="Pancreatic trypsin inhibitor Kunitz domain"/>
    <property type="match status" value="1"/>
</dbReference>
<dbReference type="CDD" id="cd00191">
    <property type="entry name" value="TY"/>
    <property type="match status" value="5"/>
</dbReference>
<dbReference type="InterPro" id="IPR051950">
    <property type="entry name" value="Dev_reg/Prot_inhib"/>
</dbReference>
<dbReference type="InterPro" id="IPR036880">
    <property type="entry name" value="Kunitz_BPTI_sf"/>
</dbReference>
<feature type="domain" description="BPTI/Kunitz inhibitor" evidence="8">
    <location>
        <begin position="918"/>
        <end position="972"/>
    </location>
</feature>
<dbReference type="InterPro" id="IPR008197">
    <property type="entry name" value="WAP_dom"/>
</dbReference>
<evidence type="ECO:0000256" key="6">
    <source>
        <dbReference type="SAM" id="Phobius"/>
    </source>
</evidence>
<proteinExistence type="predicted"/>
<dbReference type="PROSITE" id="PS00484">
    <property type="entry name" value="THYROGLOBULIN_1_1"/>
    <property type="match status" value="3"/>
</dbReference>
<evidence type="ECO:0000256" key="2">
    <source>
        <dbReference type="ARBA" id="ARBA00022525"/>
    </source>
</evidence>
<feature type="disulfide bond" evidence="5">
    <location>
        <begin position="1013"/>
        <end position="1020"/>
    </location>
</feature>
<dbReference type="PANTHER" id="PTHR12352:SF31">
    <property type="entry name" value="PAPILIN-LIKE PROTEIN"/>
    <property type="match status" value="1"/>
</dbReference>
<feature type="domain" description="Antistasin-like" evidence="10">
    <location>
        <begin position="149"/>
        <end position="174"/>
    </location>
</feature>
<name>A0ABD2P479_9CUCU</name>
<dbReference type="InterPro" id="IPR036857">
    <property type="entry name" value="Thyroglobulin_1_sf"/>
</dbReference>
<dbReference type="InterPro" id="IPR036645">
    <property type="entry name" value="Elafin-like_sf"/>
</dbReference>
<dbReference type="Pfam" id="PF14625">
    <property type="entry name" value="Lustrin_cystein"/>
    <property type="match status" value="3"/>
</dbReference>
<evidence type="ECO:0000256" key="1">
    <source>
        <dbReference type="ARBA" id="ARBA00004613"/>
    </source>
</evidence>
<evidence type="ECO:0000256" key="5">
    <source>
        <dbReference type="PROSITE-ProRule" id="PRU00500"/>
    </source>
</evidence>
<dbReference type="PRINTS" id="PR00759">
    <property type="entry name" value="BASICPTASE"/>
</dbReference>
<gene>
    <name evidence="12" type="ORF">HHI36_000079</name>
</gene>
<comment type="caution">
    <text evidence="12">The sequence shown here is derived from an EMBL/GenBank/DDBJ whole genome shotgun (WGS) entry which is preliminary data.</text>
</comment>
<dbReference type="SMART" id="SM00289">
    <property type="entry name" value="WR1"/>
    <property type="match status" value="3"/>
</dbReference>
<dbReference type="InterPro" id="IPR028150">
    <property type="entry name" value="Lustrin_cystein"/>
</dbReference>
<dbReference type="EMBL" id="JABFTP020000185">
    <property type="protein sequence ID" value="KAL3285549.1"/>
    <property type="molecule type" value="Genomic_DNA"/>
</dbReference>
<dbReference type="Gene3D" id="2.10.22.10">
    <property type="entry name" value="Antistasin, domain 1"/>
    <property type="match status" value="4"/>
</dbReference>
<keyword evidence="6" id="KW-0812">Transmembrane</keyword>
<dbReference type="InterPro" id="IPR006150">
    <property type="entry name" value="Cys_repeat_1"/>
</dbReference>
<feature type="domain" description="Thyroglobulin type-1" evidence="9">
    <location>
        <begin position="725"/>
        <end position="802"/>
    </location>
</feature>
<reference evidence="12 13" key="1">
    <citation type="journal article" date="2021" name="BMC Biol.">
        <title>Horizontally acquired antibacterial genes associated with adaptive radiation of ladybird beetles.</title>
        <authorList>
            <person name="Li H.S."/>
            <person name="Tang X.F."/>
            <person name="Huang Y.H."/>
            <person name="Xu Z.Y."/>
            <person name="Chen M.L."/>
            <person name="Du X.Y."/>
            <person name="Qiu B.Y."/>
            <person name="Chen P.T."/>
            <person name="Zhang W."/>
            <person name="Slipinski A."/>
            <person name="Escalona H.E."/>
            <person name="Waterhouse R.M."/>
            <person name="Zwick A."/>
            <person name="Pang H."/>
        </authorList>
    </citation>
    <scope>NUCLEOTIDE SEQUENCE [LARGE SCALE GENOMIC DNA]</scope>
    <source>
        <strain evidence="12">SYSU2018</strain>
    </source>
</reference>
<dbReference type="PANTHER" id="PTHR12352">
    <property type="entry name" value="SECRETED MODULAR CALCIUM-BINDING PROTEIN"/>
    <property type="match status" value="1"/>
</dbReference>
<dbReference type="InterPro" id="IPR004094">
    <property type="entry name" value="Antistasin-like"/>
</dbReference>
<dbReference type="Proteomes" id="UP001516400">
    <property type="component" value="Unassembled WGS sequence"/>
</dbReference>
<feature type="domain" description="Antistasin-like" evidence="10">
    <location>
        <begin position="616"/>
        <end position="642"/>
    </location>
</feature>
<feature type="disulfide bond" evidence="5">
    <location>
        <begin position="362"/>
        <end position="382"/>
    </location>
</feature>
<feature type="domain" description="Antistasin-like" evidence="10">
    <location>
        <begin position="403"/>
        <end position="428"/>
    </location>
</feature>
<feature type="domain" description="WAP" evidence="11">
    <location>
        <begin position="266"/>
        <end position="313"/>
    </location>
</feature>
<dbReference type="InterPro" id="IPR000716">
    <property type="entry name" value="Thyroglobulin_1"/>
</dbReference>
<dbReference type="PROSITE" id="PS00280">
    <property type="entry name" value="BPTI_KUNITZ_1"/>
    <property type="match status" value="1"/>
</dbReference>
<dbReference type="SMART" id="SM00217">
    <property type="entry name" value="WAP"/>
    <property type="match status" value="2"/>
</dbReference>
<keyword evidence="6" id="KW-0472">Membrane</keyword>
<dbReference type="Pfam" id="PF00086">
    <property type="entry name" value="Thyroglobulin_1"/>
    <property type="match status" value="6"/>
</dbReference>
<dbReference type="PROSITE" id="PS50279">
    <property type="entry name" value="BPTI_KUNITZ_2"/>
    <property type="match status" value="1"/>
</dbReference>
<sequence length="1348" mass="148608">MIIHWQLALGVLLFLNISSAIGKKDSKLITSKCPMLTECPYRAQTCMEDDDCSVDSICCKSPCGRVCTKQLFTGCETLKNAASRRAKSLGVEERSVRMPRCNKSGGFEPVQCDNEIVSSCWCVDEVGFEIAGTRAPAAALVNCTAPKPCADHTCRMFCPHGFALDENGCPLCRCRDPCTDIKCPNALECQLEDLACADPPCPPVPTCKKGRSLDSICPVGDPLRISDTVRPFLCGNDPGKPSCPPMYQCLVQKGNDYGVCCPASLKIQKSGTCPSEDHVMPECGIQCSHDLECPSIQKCCKNEKCGSTCIHPKNVTECFHQRSLSELLSVSERAGRGYVPQCSPEGEFQPKQCSRNGLVCWCVDKMGRKIRGSMGPSDSVTCENIEVDRLDTGRSLDKTENQCQKLDCAAICEYGFKLDENGCHTCKCDDPCDGYVCPEDEECINVKESSCTDFLCPSLPVCRPKAVYANPCERGTPLTDDLSGAPVACALRNEDGIVCPTNYECKAVMGSTQAVCCPMVYELEAEASEGLEVPEGRAQTMCEYLRDFSDSMEGTREGMNIALPTPACNEEGNFLPMQCANGKCWCVDNFGTEIPKTKASGNATKDCQKLRETMDCLDLTCRMGCEYGFVLSEETGCPLCQCRDPCHNVECGAHEQCQLVEVNCKDHYCPPVPACLPKKLGQCPYLVPSNTISCDFSCNSDLTCNGTMKCCSNGCGTQCVEPLLYTACQHQRTLAQHQAHESGIPLNKVYVPSCNEDGTFASKQCNPATGQCWCVDQNGFEMSESRGKADLNCDAISKSSKCPLRKCVENCDHGYKIDDKGCRTCECLDPCDEVRCRGEGETCRLVAVECVNSPCPSVPMCLPKKENPCQNGEPLKYGDDDEVVTCGPEEESCPSSHKCQLSPIGEYAVCCPKPRDICFEPLDKGSCATSEPRNLTRYYFNSRTNKCDSFLFSGCQGNHNNFHTKELCSQVCPVLSQCERLREKNQKTAEKYNKPTFIPRCEANSGNWQPVQCLEHVGVCWCVTPQGNPLKGSLTRGSEPDCNFRQARNRAQNRADVTSDADLVLEELMMQIGSLDDSEEPADLDEKEDAEFSEILVTSRCEELGGQCDANKKFLPMQCEEDVCWCVDEAGNQLSQTNTFKKGERTCSISPVEKVEVTLGFRGEYDDVSSVPVVNQISRIVKNLKGVINDDGITADVTPDALYIKFSLIGSRKIDIAYTLERMVMNQRLPDLTADITKSRVTHHLLVHEPAQREHLLALENREIVSQSPVSIVAPYHTALIVVAAASAFVISILTVLVMLYRRKMNSMNNNKVIEDNRFYRIPDRFISNCQMKNITLYHQILTRQVPE</sequence>
<dbReference type="SMART" id="SM00131">
    <property type="entry name" value="KU"/>
    <property type="match status" value="1"/>
</dbReference>
<organism evidence="12 13">
    <name type="scientific">Cryptolaemus montrouzieri</name>
    <dbReference type="NCBI Taxonomy" id="559131"/>
    <lineage>
        <taxon>Eukaryota</taxon>
        <taxon>Metazoa</taxon>
        <taxon>Ecdysozoa</taxon>
        <taxon>Arthropoda</taxon>
        <taxon>Hexapoda</taxon>
        <taxon>Insecta</taxon>
        <taxon>Pterygota</taxon>
        <taxon>Neoptera</taxon>
        <taxon>Endopterygota</taxon>
        <taxon>Coleoptera</taxon>
        <taxon>Polyphaga</taxon>
        <taxon>Cucujiformia</taxon>
        <taxon>Coccinelloidea</taxon>
        <taxon>Coccinellidae</taxon>
        <taxon>Scymninae</taxon>
        <taxon>Scymnini</taxon>
        <taxon>Cryptolaemus</taxon>
    </lineage>
</organism>
<dbReference type="SUPFAM" id="SSF57262">
    <property type="entry name" value="Leech antihemostatic proteins"/>
    <property type="match status" value="3"/>
</dbReference>
<dbReference type="InterPro" id="IPR020901">
    <property type="entry name" value="Prtase_inh_Kunz-CS"/>
</dbReference>
<dbReference type="SUPFAM" id="SSF57610">
    <property type="entry name" value="Thyroglobulin type-1 domain"/>
    <property type="match status" value="6"/>
</dbReference>
<keyword evidence="6" id="KW-1133">Transmembrane helix</keyword>
<evidence type="ECO:0000256" key="7">
    <source>
        <dbReference type="SAM" id="SignalP"/>
    </source>
</evidence>
<feature type="disulfide bond" evidence="5">
    <location>
        <begin position="1022"/>
        <end position="1042"/>
    </location>
</feature>
<evidence type="ECO:0000259" key="11">
    <source>
        <dbReference type="PROSITE" id="PS51390"/>
    </source>
</evidence>
<evidence type="ECO:0000259" key="9">
    <source>
        <dbReference type="PROSITE" id="PS51162"/>
    </source>
</evidence>
<feature type="signal peptide" evidence="7">
    <location>
        <begin position="1"/>
        <end position="22"/>
    </location>
</feature>
<evidence type="ECO:0000259" key="8">
    <source>
        <dbReference type="PROSITE" id="PS50279"/>
    </source>
</evidence>
<dbReference type="Pfam" id="PF00014">
    <property type="entry name" value="Kunitz_BPTI"/>
    <property type="match status" value="1"/>
</dbReference>
<dbReference type="CDD" id="cd00109">
    <property type="entry name" value="Kunitz-type"/>
    <property type="match status" value="1"/>
</dbReference>
<comment type="caution">
    <text evidence="5">Lacks conserved residue(s) required for the propagation of feature annotation.</text>
</comment>
<protein>
    <submittedName>
        <fullName evidence="12">Uncharacterized protein</fullName>
    </submittedName>
</protein>
<accession>A0ABD2P479</accession>
<comment type="subcellular location">
    <subcellularLocation>
        <location evidence="1">Secreted</location>
    </subcellularLocation>
</comment>
<dbReference type="Gene3D" id="4.10.800.10">
    <property type="entry name" value="Thyroglobulin type-1"/>
    <property type="match status" value="6"/>
</dbReference>
<keyword evidence="7" id="KW-0732">Signal</keyword>
<feature type="domain" description="Thyroglobulin type-1" evidence="9">
    <location>
        <begin position="539"/>
        <end position="607"/>
    </location>
</feature>
<dbReference type="PROSITE" id="PS51252">
    <property type="entry name" value="ANTISTASIN"/>
    <property type="match status" value="3"/>
</dbReference>
<keyword evidence="4 5" id="KW-1015">Disulfide bond</keyword>
<evidence type="ECO:0000313" key="12">
    <source>
        <dbReference type="EMBL" id="KAL3285549.1"/>
    </source>
</evidence>
<dbReference type="InterPro" id="IPR002223">
    <property type="entry name" value="Kunitz_BPTI"/>
</dbReference>
<feature type="chain" id="PRO_5044765439" evidence="7">
    <location>
        <begin position="23"/>
        <end position="1348"/>
    </location>
</feature>
<evidence type="ECO:0000313" key="13">
    <source>
        <dbReference type="Proteomes" id="UP001516400"/>
    </source>
</evidence>
<dbReference type="InterPro" id="IPR011061">
    <property type="entry name" value="Hirudin/antistatin"/>
</dbReference>
<dbReference type="Gene3D" id="4.10.75.10">
    <property type="entry name" value="Elafin-like"/>
    <property type="match status" value="2"/>
</dbReference>
<evidence type="ECO:0000259" key="10">
    <source>
        <dbReference type="PROSITE" id="PS51252"/>
    </source>
</evidence>
<keyword evidence="3" id="KW-0677">Repeat</keyword>
<dbReference type="Pfam" id="PF02822">
    <property type="entry name" value="Antistasin"/>
    <property type="match status" value="4"/>
</dbReference>
<dbReference type="SMART" id="SM00211">
    <property type="entry name" value="TY"/>
    <property type="match status" value="6"/>
</dbReference>
<dbReference type="PROSITE" id="PS51390">
    <property type="entry name" value="WAP"/>
    <property type="match status" value="2"/>
</dbReference>
<dbReference type="GO" id="GO:0005576">
    <property type="term" value="C:extracellular region"/>
    <property type="evidence" value="ECO:0007669"/>
    <property type="project" value="UniProtKB-SubCell"/>
</dbReference>
<feature type="transmembrane region" description="Helical" evidence="6">
    <location>
        <begin position="1276"/>
        <end position="1301"/>
    </location>
</feature>
<feature type="domain" description="WAP" evidence="11">
    <location>
        <begin position="676"/>
        <end position="723"/>
    </location>
</feature>
<feature type="disulfide bond" evidence="5">
    <location>
        <begin position="765"/>
        <end position="772"/>
    </location>
</feature>
<feature type="domain" description="Thyroglobulin type-1" evidence="9">
    <location>
        <begin position="1098"/>
        <end position="1147"/>
    </location>
</feature>
<feature type="domain" description="Thyroglobulin type-1" evidence="9">
    <location>
        <begin position="72"/>
        <end position="143"/>
    </location>
</feature>
<dbReference type="CDD" id="cd00199">
    <property type="entry name" value="WAP"/>
    <property type="match status" value="1"/>
</dbReference>
<feature type="domain" description="Thyroglobulin type-1" evidence="9">
    <location>
        <begin position="315"/>
        <end position="382"/>
    </location>
</feature>
<evidence type="ECO:0000256" key="3">
    <source>
        <dbReference type="ARBA" id="ARBA00022737"/>
    </source>
</evidence>